<keyword evidence="3" id="KW-1185">Reference proteome</keyword>
<dbReference type="EMBL" id="MU001677">
    <property type="protein sequence ID" value="KAF2458540.1"/>
    <property type="molecule type" value="Genomic_DNA"/>
</dbReference>
<dbReference type="Pfam" id="PF06985">
    <property type="entry name" value="HET"/>
    <property type="match status" value="1"/>
</dbReference>
<protein>
    <submittedName>
        <fullName evidence="2">Heterokaryon incompatibility protein-domain-containing protein</fullName>
    </submittedName>
</protein>
<name>A0A6A6P3D8_9PEZI</name>
<evidence type="ECO:0000313" key="3">
    <source>
        <dbReference type="Proteomes" id="UP000799766"/>
    </source>
</evidence>
<gene>
    <name evidence="2" type="ORF">BDY21DRAFT_340520</name>
</gene>
<dbReference type="InterPro" id="IPR010730">
    <property type="entry name" value="HET"/>
</dbReference>
<dbReference type="Proteomes" id="UP000799766">
    <property type="component" value="Unassembled WGS sequence"/>
</dbReference>
<accession>A0A6A6P3D8</accession>
<evidence type="ECO:0000313" key="2">
    <source>
        <dbReference type="EMBL" id="KAF2458540.1"/>
    </source>
</evidence>
<proteinExistence type="predicted"/>
<evidence type="ECO:0000259" key="1">
    <source>
        <dbReference type="Pfam" id="PF06985"/>
    </source>
</evidence>
<dbReference type="PANTHER" id="PTHR33112">
    <property type="entry name" value="DOMAIN PROTEIN, PUTATIVE-RELATED"/>
    <property type="match status" value="1"/>
</dbReference>
<sequence>MTRGALHSQDANIPRVVRDTMELVRGLGEKYLWVDALCIVQDDNDDKANQISRMDAVYNNALITIIAAATTGAHESLPGVGQTPRLSQHVEEINGIHMTVPHSQFPTALESTVWLTRGWTYQERLLSPRRLYVLADQAFFECHGASLGEWYEAKIPNVPRLFDELWGEYRDSVPRYQDTVTRYTERTLSWPSDILNAFAGIAAAWGKGFKTPMSNGLPLNQMEYTLVWEPVMFVGRRAPETVDNTSQRAFPTWSWAGWEGPVRYKTIASDGEIKDEIRNFSVTRTKLLPSQSSFSGDPKSTLCDVLEFKSTSAFFTVSHHEAIAFPTFNKTGNHHYGISFRIFDSTPTYCGAAFGLEPDLVEGRDAALYECVLLSRSRVITPMLDNRDIFFRKGKPIMVKSRSDMLKYMLMPETAKEWPKEGPAISLDASGFKLVGSNGLAKPWSMINVLIIKTVANGEFAERVGIGQMHEDAWSRAKHQEKVFRII</sequence>
<dbReference type="OrthoDB" id="5135333at2759"/>
<organism evidence="2 3">
    <name type="scientific">Lineolata rhizophorae</name>
    <dbReference type="NCBI Taxonomy" id="578093"/>
    <lineage>
        <taxon>Eukaryota</taxon>
        <taxon>Fungi</taxon>
        <taxon>Dikarya</taxon>
        <taxon>Ascomycota</taxon>
        <taxon>Pezizomycotina</taxon>
        <taxon>Dothideomycetes</taxon>
        <taxon>Dothideomycetes incertae sedis</taxon>
        <taxon>Lineolatales</taxon>
        <taxon>Lineolataceae</taxon>
        <taxon>Lineolata</taxon>
    </lineage>
</organism>
<dbReference type="AlphaFoldDB" id="A0A6A6P3D8"/>
<feature type="domain" description="Heterokaryon incompatibility" evidence="1">
    <location>
        <begin position="8"/>
        <end position="123"/>
    </location>
</feature>
<reference evidence="2" key="1">
    <citation type="journal article" date="2020" name="Stud. Mycol.">
        <title>101 Dothideomycetes genomes: a test case for predicting lifestyles and emergence of pathogens.</title>
        <authorList>
            <person name="Haridas S."/>
            <person name="Albert R."/>
            <person name="Binder M."/>
            <person name="Bloem J."/>
            <person name="Labutti K."/>
            <person name="Salamov A."/>
            <person name="Andreopoulos B."/>
            <person name="Baker S."/>
            <person name="Barry K."/>
            <person name="Bills G."/>
            <person name="Bluhm B."/>
            <person name="Cannon C."/>
            <person name="Castanera R."/>
            <person name="Culley D."/>
            <person name="Daum C."/>
            <person name="Ezra D."/>
            <person name="Gonzalez J."/>
            <person name="Henrissat B."/>
            <person name="Kuo A."/>
            <person name="Liang C."/>
            <person name="Lipzen A."/>
            <person name="Lutzoni F."/>
            <person name="Magnuson J."/>
            <person name="Mondo S."/>
            <person name="Nolan M."/>
            <person name="Ohm R."/>
            <person name="Pangilinan J."/>
            <person name="Park H.-J."/>
            <person name="Ramirez L."/>
            <person name="Alfaro M."/>
            <person name="Sun H."/>
            <person name="Tritt A."/>
            <person name="Yoshinaga Y."/>
            <person name="Zwiers L.-H."/>
            <person name="Turgeon B."/>
            <person name="Goodwin S."/>
            <person name="Spatafora J."/>
            <person name="Crous P."/>
            <person name="Grigoriev I."/>
        </authorList>
    </citation>
    <scope>NUCLEOTIDE SEQUENCE</scope>
    <source>
        <strain evidence="2">ATCC 16933</strain>
    </source>
</reference>
<dbReference type="PANTHER" id="PTHR33112:SF12">
    <property type="entry name" value="HETEROKARYON INCOMPATIBILITY DOMAIN-CONTAINING PROTEIN"/>
    <property type="match status" value="1"/>
</dbReference>